<dbReference type="Pfam" id="PF19278">
    <property type="entry name" value="Hydant_A_C"/>
    <property type="match status" value="1"/>
</dbReference>
<keyword evidence="5" id="KW-1185">Reference proteome</keyword>
<proteinExistence type="predicted"/>
<dbReference type="GO" id="GO:0017168">
    <property type="term" value="F:5-oxoprolinase (ATP-hydrolyzing) activity"/>
    <property type="evidence" value="ECO:0007669"/>
    <property type="project" value="TreeGrafter"/>
</dbReference>
<dbReference type="PANTHER" id="PTHR11365:SF23">
    <property type="entry name" value="HYPOTHETICAL 5-OXOPROLINASE (EUROFUNG)-RELATED"/>
    <property type="match status" value="1"/>
</dbReference>
<reference evidence="4 5" key="1">
    <citation type="submission" date="2019-08" db="EMBL/GenBank/DDBJ databases">
        <authorList>
            <person name="Seo Y.L."/>
        </authorList>
    </citation>
    <scope>NUCLEOTIDE SEQUENCE [LARGE SCALE GENOMIC DNA]</scope>
    <source>
        <strain evidence="4 5">MaA-C15</strain>
    </source>
</reference>
<dbReference type="InterPro" id="IPR045079">
    <property type="entry name" value="Oxoprolinase-like"/>
</dbReference>
<evidence type="ECO:0000259" key="2">
    <source>
        <dbReference type="Pfam" id="PF05378"/>
    </source>
</evidence>
<dbReference type="EMBL" id="VSZS01000050">
    <property type="protein sequence ID" value="TYR35896.1"/>
    <property type="molecule type" value="Genomic_DNA"/>
</dbReference>
<dbReference type="Pfam" id="PF01968">
    <property type="entry name" value="Hydantoinase_A"/>
    <property type="match status" value="1"/>
</dbReference>
<dbReference type="AlphaFoldDB" id="A0A5D4H4Z2"/>
<dbReference type="InterPro" id="IPR008040">
    <property type="entry name" value="Hydant_A_N"/>
</dbReference>
<dbReference type="PANTHER" id="PTHR11365">
    <property type="entry name" value="5-OXOPROLINASE RELATED"/>
    <property type="match status" value="1"/>
</dbReference>
<dbReference type="RefSeq" id="WP_148912999.1">
    <property type="nucleotide sequence ID" value="NZ_VSZS01000050.1"/>
</dbReference>
<comment type="caution">
    <text evidence="4">The sequence shown here is derived from an EMBL/GenBank/DDBJ whole genome shotgun (WGS) entry which is preliminary data.</text>
</comment>
<feature type="domain" description="Hydantoinase A/oxoprolinase" evidence="1">
    <location>
        <begin position="206"/>
        <end position="502"/>
    </location>
</feature>
<dbReference type="InterPro" id="IPR002821">
    <property type="entry name" value="Hydantoinase_A"/>
</dbReference>
<reference evidence="4 5" key="2">
    <citation type="submission" date="2019-09" db="EMBL/GenBank/DDBJ databases">
        <title>Mesorhizobium sp. MaA-C15 isolated from Microcystis aeruginosa.</title>
        <authorList>
            <person name="Jeong S.E."/>
            <person name="Jin H.M."/>
            <person name="Jeon C.O."/>
        </authorList>
    </citation>
    <scope>NUCLEOTIDE SEQUENCE [LARGE SCALE GENOMIC DNA]</scope>
    <source>
        <strain evidence="4 5">MaA-C15</strain>
    </source>
</reference>
<feature type="domain" description="Acetophenone carboxylase-like C-terminal" evidence="3">
    <location>
        <begin position="546"/>
        <end position="685"/>
    </location>
</feature>
<feature type="domain" description="Hydantoinase/oxoprolinase N-terminal" evidence="2">
    <location>
        <begin position="8"/>
        <end position="185"/>
    </location>
</feature>
<gene>
    <name evidence="4" type="ORF">FY036_01805</name>
</gene>
<evidence type="ECO:0000259" key="3">
    <source>
        <dbReference type="Pfam" id="PF19278"/>
    </source>
</evidence>
<dbReference type="InterPro" id="IPR049517">
    <property type="entry name" value="ACX-like_C"/>
</dbReference>
<sequence length="695" mass="74652">MSKHANVRMAADIGGTFTDVVLQVGSDRRLTRKVLTTPDQPEIGMLNGLSLALQDGGLNFADVDVFVHGTTLATNAIIERRGARTVLVATEGFRDVLDIATESRFNQYDLMIEKPTPLIPRSARFTVPERIDATGKVLLPLDVEAMRALALELKDQQVEAIAVVFIHAYANVAHELEAERILREKMPDVSISLSHKVCPEVREYERTSTTVANAYVQPLMQGYLGRMAEELLKRDFNGATYLMTSGGGLTSLDVARDFPVRLVESGPAGGAIFASLIALAAGERNVLSFDMGGTTAKVCLIQEGAPTTSRFFEVDRTERFMKGSGLPLRIPVIEMVEIGAGGGSIAKVDGLGRIQIGPQSVSSKPGPACYDLGGDIPSVTDADLVLGLIESENFANGTMTLRPDLSRAALARDVGSKLGVEPEAAAFGIYEVVCENMASAARMHAAELGAPVDRYTMIAFGGAAPLHAARVAEKVGIEKVLIPANAGVGSAVGFLAAPVAYEVIRSFPQKVSEAFDVEGVRALLAGMERDARALVEPGAEGARTFERMTAYMRYVGQGHEIAVEIARDELRPGAQASLRSRFEVEYRRQFSREIPLADIEVLTWSVLVSTYSQQPGVFAQATKVVAPPPVGRRELFDGRLNALLDVPVYDRAQMRPGSQVQGPALIGEIETTIYVPAAFDARVDGAGNIVLEKKA</sequence>
<dbReference type="GO" id="GO:0005829">
    <property type="term" value="C:cytosol"/>
    <property type="evidence" value="ECO:0007669"/>
    <property type="project" value="TreeGrafter"/>
</dbReference>
<dbReference type="GO" id="GO:0006749">
    <property type="term" value="P:glutathione metabolic process"/>
    <property type="evidence" value="ECO:0007669"/>
    <property type="project" value="TreeGrafter"/>
</dbReference>
<dbReference type="OrthoDB" id="9759608at2"/>
<dbReference type="Pfam" id="PF05378">
    <property type="entry name" value="Hydant_A_N"/>
    <property type="match status" value="1"/>
</dbReference>
<protein>
    <submittedName>
        <fullName evidence="4">Hydantoinase/oxoprolinase family protein</fullName>
    </submittedName>
</protein>
<evidence type="ECO:0000313" key="5">
    <source>
        <dbReference type="Proteomes" id="UP000323258"/>
    </source>
</evidence>
<evidence type="ECO:0000259" key="1">
    <source>
        <dbReference type="Pfam" id="PF01968"/>
    </source>
</evidence>
<evidence type="ECO:0000313" key="4">
    <source>
        <dbReference type="EMBL" id="TYR35896.1"/>
    </source>
</evidence>
<accession>A0A5D4H4Z2</accession>
<dbReference type="Proteomes" id="UP000323258">
    <property type="component" value="Unassembled WGS sequence"/>
</dbReference>
<organism evidence="4 5">
    <name type="scientific">Neoaquamicrobium microcysteis</name>
    <dbReference type="NCBI Taxonomy" id="2682781"/>
    <lineage>
        <taxon>Bacteria</taxon>
        <taxon>Pseudomonadati</taxon>
        <taxon>Pseudomonadota</taxon>
        <taxon>Alphaproteobacteria</taxon>
        <taxon>Hyphomicrobiales</taxon>
        <taxon>Phyllobacteriaceae</taxon>
        <taxon>Neoaquamicrobium</taxon>
    </lineage>
</organism>
<name>A0A5D4H4Z2_9HYPH</name>